<sequence>MPDFRPLFVLAHVLTCSCFGRPKKVQHHQVRTHADNVRPPPGQEEQDCPAADQNYGISPSPSAMLPHPDEFEDIELNESVAAGTGMNENKNKSQDDGSK</sequence>
<dbReference type="Proteomes" id="UP000266234">
    <property type="component" value="Unassembled WGS sequence"/>
</dbReference>
<dbReference type="PROSITE" id="PS51257">
    <property type="entry name" value="PROKAR_LIPOPROTEIN"/>
    <property type="match status" value="1"/>
</dbReference>
<dbReference type="AlphaFoldDB" id="A0A395RJC5"/>
<reference evidence="2 3" key="1">
    <citation type="journal article" date="2018" name="PLoS Pathog.">
        <title>Evolution of structural diversity of trichothecenes, a family of toxins produced by plant pathogenic and entomopathogenic fungi.</title>
        <authorList>
            <person name="Proctor R.H."/>
            <person name="McCormick S.P."/>
            <person name="Kim H.S."/>
            <person name="Cardoza R.E."/>
            <person name="Stanley A.M."/>
            <person name="Lindo L."/>
            <person name="Kelly A."/>
            <person name="Brown D.W."/>
            <person name="Lee T."/>
            <person name="Vaughan M.M."/>
            <person name="Alexander N.J."/>
            <person name="Busman M."/>
            <person name="Gutierrez S."/>
        </authorList>
    </citation>
    <scope>NUCLEOTIDE SEQUENCE [LARGE SCALE GENOMIC DNA]</scope>
    <source>
        <strain evidence="2 3">NRRL 20695</strain>
    </source>
</reference>
<name>A0A395RJC5_9HYPO</name>
<accession>A0A395RJC5</accession>
<keyword evidence="3" id="KW-1185">Reference proteome</keyword>
<evidence type="ECO:0000313" key="3">
    <source>
        <dbReference type="Proteomes" id="UP000266234"/>
    </source>
</evidence>
<evidence type="ECO:0000313" key="2">
    <source>
        <dbReference type="EMBL" id="RGP60230.1"/>
    </source>
</evidence>
<feature type="region of interest" description="Disordered" evidence="1">
    <location>
        <begin position="23"/>
        <end position="99"/>
    </location>
</feature>
<proteinExistence type="predicted"/>
<dbReference type="EMBL" id="PXOG01000347">
    <property type="protein sequence ID" value="RGP60230.1"/>
    <property type="molecule type" value="Genomic_DNA"/>
</dbReference>
<dbReference type="OrthoDB" id="5070447at2759"/>
<feature type="compositionally biased region" description="Basic and acidic residues" evidence="1">
    <location>
        <begin position="89"/>
        <end position="99"/>
    </location>
</feature>
<comment type="caution">
    <text evidence="2">The sequence shown here is derived from an EMBL/GenBank/DDBJ whole genome shotgun (WGS) entry which is preliminary data.</text>
</comment>
<protein>
    <submittedName>
        <fullName evidence="2">Uncharacterized protein</fullName>
    </submittedName>
</protein>
<organism evidence="2 3">
    <name type="scientific">Fusarium longipes</name>
    <dbReference type="NCBI Taxonomy" id="694270"/>
    <lineage>
        <taxon>Eukaryota</taxon>
        <taxon>Fungi</taxon>
        <taxon>Dikarya</taxon>
        <taxon>Ascomycota</taxon>
        <taxon>Pezizomycotina</taxon>
        <taxon>Sordariomycetes</taxon>
        <taxon>Hypocreomycetidae</taxon>
        <taxon>Hypocreales</taxon>
        <taxon>Nectriaceae</taxon>
        <taxon>Fusarium</taxon>
    </lineage>
</organism>
<evidence type="ECO:0000256" key="1">
    <source>
        <dbReference type="SAM" id="MobiDB-lite"/>
    </source>
</evidence>
<gene>
    <name evidence="2" type="ORF">FLONG3_10947</name>
</gene>